<dbReference type="RefSeq" id="WP_264542107.1">
    <property type="nucleotide sequence ID" value="NZ_BAABIP010000015.1"/>
</dbReference>
<reference evidence="3" key="1">
    <citation type="journal article" date="2019" name="Int. J. Syst. Evol. Microbiol.">
        <title>The Global Catalogue of Microorganisms (GCM) 10K type strain sequencing project: providing services to taxonomists for standard genome sequencing and annotation.</title>
        <authorList>
            <consortium name="The Broad Institute Genomics Platform"/>
            <consortium name="The Broad Institute Genome Sequencing Center for Infectious Disease"/>
            <person name="Wu L."/>
            <person name="Ma J."/>
        </authorList>
    </citation>
    <scope>NUCLEOTIDE SEQUENCE [LARGE SCALE GENOMIC DNA]</scope>
    <source>
        <strain evidence="3">JCM 18198</strain>
    </source>
</reference>
<dbReference type="SUPFAM" id="SSF82171">
    <property type="entry name" value="DPP6 N-terminal domain-like"/>
    <property type="match status" value="1"/>
</dbReference>
<dbReference type="EMBL" id="BAABIP010000015">
    <property type="protein sequence ID" value="GAA4768507.1"/>
    <property type="molecule type" value="Genomic_DNA"/>
</dbReference>
<dbReference type="PANTHER" id="PTHR36842">
    <property type="entry name" value="PROTEIN TOLB HOMOLOG"/>
    <property type="match status" value="1"/>
</dbReference>
<name>A0ABP8ZXY4_9FLAO</name>
<evidence type="ECO:0008006" key="4">
    <source>
        <dbReference type="Google" id="ProtNLM"/>
    </source>
</evidence>
<dbReference type="Gene3D" id="2.120.10.30">
    <property type="entry name" value="TolB, C-terminal domain"/>
    <property type="match status" value="1"/>
</dbReference>
<dbReference type="InterPro" id="IPR011042">
    <property type="entry name" value="6-blade_b-propeller_TolB-like"/>
</dbReference>
<evidence type="ECO:0000313" key="2">
    <source>
        <dbReference type="EMBL" id="GAA4768507.1"/>
    </source>
</evidence>
<protein>
    <recommendedName>
        <fullName evidence="4">S9 family peptidase</fullName>
    </recommendedName>
</protein>
<evidence type="ECO:0000313" key="3">
    <source>
        <dbReference type="Proteomes" id="UP001500141"/>
    </source>
</evidence>
<proteinExistence type="predicted"/>
<dbReference type="Proteomes" id="UP001500141">
    <property type="component" value="Unassembled WGS sequence"/>
</dbReference>
<keyword evidence="3" id="KW-1185">Reference proteome</keyword>
<feature type="signal peptide" evidence="1">
    <location>
        <begin position="1"/>
        <end position="19"/>
    </location>
</feature>
<keyword evidence="1" id="KW-0732">Signal</keyword>
<evidence type="ECO:0000256" key="1">
    <source>
        <dbReference type="SAM" id="SignalP"/>
    </source>
</evidence>
<accession>A0ABP8ZXY4</accession>
<organism evidence="2 3">
    <name type="scientific">Flavobacterium hankyongi</name>
    <dbReference type="NCBI Taxonomy" id="1176532"/>
    <lineage>
        <taxon>Bacteria</taxon>
        <taxon>Pseudomonadati</taxon>
        <taxon>Bacteroidota</taxon>
        <taxon>Flavobacteriia</taxon>
        <taxon>Flavobacteriales</taxon>
        <taxon>Flavobacteriaceae</taxon>
        <taxon>Flavobacterium</taxon>
    </lineage>
</organism>
<comment type="caution">
    <text evidence="2">The sequence shown here is derived from an EMBL/GenBank/DDBJ whole genome shotgun (WGS) entry which is preliminary data.</text>
</comment>
<feature type="chain" id="PRO_5045789164" description="S9 family peptidase" evidence="1">
    <location>
        <begin position="20"/>
        <end position="280"/>
    </location>
</feature>
<dbReference type="PANTHER" id="PTHR36842:SF1">
    <property type="entry name" value="PROTEIN TOLB"/>
    <property type="match status" value="1"/>
</dbReference>
<gene>
    <name evidence="2" type="ORF">GCM10023230_18040</name>
</gene>
<sequence>MKRNILLCALLLLGIQLQAQEFSKPKEIPVKGNFTNPVASPDGKYALLTQEHNHGVYLLNLTTYDVVPISPNTGIGYGYTWNADSQTFYFKEKGEKEYFSNSKVKSYSIKEKTASEIDLNHNLLPSFNGKNEIVVHTNPFTLQIEATNLKTQKTWLITSNEGQYYNAILSHDGKRVAVHNGPDIWVYNIDGSGKGKLIGQGIATSWSNDDKYLIGFLDESQDGHSISNSEILLFDVENARTKKITSTENQFEMFPSLFGENQVIFSDENSGKIYVSTLKL</sequence>